<gene>
    <name evidence="2" type="ORF">MEUPH1_LOCUS23214</name>
</gene>
<keyword evidence="3" id="KW-1185">Reference proteome</keyword>
<feature type="region of interest" description="Disordered" evidence="1">
    <location>
        <begin position="306"/>
        <end position="341"/>
    </location>
</feature>
<evidence type="ECO:0000313" key="3">
    <source>
        <dbReference type="Proteomes" id="UP001160148"/>
    </source>
</evidence>
<evidence type="ECO:0000313" key="2">
    <source>
        <dbReference type="EMBL" id="CAI6368911.1"/>
    </source>
</evidence>
<sequence length="417" mass="47735">MNSTSPSVNLKIICSTPNTKKVHHFEITPLISPIKTQIQEQSYNLPTDSYYDGDDVLNNQNIAKNNIFPYNKQIVTLPRKLELSGFEIINSSQQTDNSEQNGDIQKLNYSDSGQSEIYFISRDPRKFQYKNYISKSNISSLSNVSSEKSYNRKEKKISNRNISSAYFDDYSKNVEFQVSDFKKPSIVFTNKSSTVLKQSLSEKIKKNSSLFKKNRLVSESITSPPINIKTSNPKKTKYHNQQSTSESWTRISETFSEISFSDFDKTSQTETMTKHSQSKSMHHNEIEQDLSLEYYDTREKYASTWNVESQNNREDDSISSIHSSPKVSNELNNHEDSHSSLPTFSDTISLNSTLNSDNIVSIQHQSISWSEDSFNANNDIHYEENYIKQNNGTVVFNNIVSEEIQFTSKGNISMVSN</sequence>
<feature type="region of interest" description="Disordered" evidence="1">
    <location>
        <begin position="223"/>
        <end position="245"/>
    </location>
</feature>
<feature type="region of interest" description="Disordered" evidence="1">
    <location>
        <begin position="266"/>
        <end position="285"/>
    </location>
</feature>
<organism evidence="2 3">
    <name type="scientific">Macrosiphum euphorbiae</name>
    <name type="common">potato aphid</name>
    <dbReference type="NCBI Taxonomy" id="13131"/>
    <lineage>
        <taxon>Eukaryota</taxon>
        <taxon>Metazoa</taxon>
        <taxon>Ecdysozoa</taxon>
        <taxon>Arthropoda</taxon>
        <taxon>Hexapoda</taxon>
        <taxon>Insecta</taxon>
        <taxon>Pterygota</taxon>
        <taxon>Neoptera</taxon>
        <taxon>Paraneoptera</taxon>
        <taxon>Hemiptera</taxon>
        <taxon>Sternorrhyncha</taxon>
        <taxon>Aphidomorpha</taxon>
        <taxon>Aphidoidea</taxon>
        <taxon>Aphididae</taxon>
        <taxon>Macrosiphini</taxon>
        <taxon>Macrosiphum</taxon>
    </lineage>
</organism>
<accession>A0AAV0XLC3</accession>
<dbReference type="Proteomes" id="UP001160148">
    <property type="component" value="Unassembled WGS sequence"/>
</dbReference>
<reference evidence="2 3" key="1">
    <citation type="submission" date="2023-01" db="EMBL/GenBank/DDBJ databases">
        <authorList>
            <person name="Whitehead M."/>
        </authorList>
    </citation>
    <scope>NUCLEOTIDE SEQUENCE [LARGE SCALE GENOMIC DNA]</scope>
</reference>
<proteinExistence type="predicted"/>
<evidence type="ECO:0000256" key="1">
    <source>
        <dbReference type="SAM" id="MobiDB-lite"/>
    </source>
</evidence>
<comment type="caution">
    <text evidence="2">The sequence shown here is derived from an EMBL/GenBank/DDBJ whole genome shotgun (WGS) entry which is preliminary data.</text>
</comment>
<protein>
    <submittedName>
        <fullName evidence="2">Uncharacterized protein</fullName>
    </submittedName>
</protein>
<name>A0AAV0XLC3_9HEMI</name>
<dbReference type="AlphaFoldDB" id="A0AAV0XLC3"/>
<dbReference type="EMBL" id="CARXXK010000005">
    <property type="protein sequence ID" value="CAI6368911.1"/>
    <property type="molecule type" value="Genomic_DNA"/>
</dbReference>